<proteinExistence type="predicted"/>
<dbReference type="AlphaFoldDB" id="A0A8B9IQ35"/>
<evidence type="ECO:0000256" key="1">
    <source>
        <dbReference type="SAM" id="MobiDB-lite"/>
    </source>
</evidence>
<reference evidence="2" key="2">
    <citation type="submission" date="2025-09" db="UniProtKB">
        <authorList>
            <consortium name="Ensembl"/>
        </authorList>
    </citation>
    <scope>IDENTIFICATION</scope>
</reference>
<dbReference type="Proteomes" id="UP000694521">
    <property type="component" value="Unplaced"/>
</dbReference>
<evidence type="ECO:0000313" key="3">
    <source>
        <dbReference type="Proteomes" id="UP000694521"/>
    </source>
</evidence>
<feature type="region of interest" description="Disordered" evidence="1">
    <location>
        <begin position="1"/>
        <end position="40"/>
    </location>
</feature>
<feature type="compositionally biased region" description="Low complexity" evidence="1">
    <location>
        <begin position="1"/>
        <end position="16"/>
    </location>
</feature>
<feature type="compositionally biased region" description="Polar residues" evidence="1">
    <location>
        <begin position="115"/>
        <end position="124"/>
    </location>
</feature>
<dbReference type="Ensembl" id="ENSACDT00005028679.1">
    <property type="protein sequence ID" value="ENSACDP00005023983.1"/>
    <property type="gene ID" value="ENSACDG00005017410.1"/>
</dbReference>
<keyword evidence="3" id="KW-1185">Reference proteome</keyword>
<sequence>MAAARQRAAGAAPPGYTGEGRRGGTRRAGGRGPGAGPLTTAVSPAALAVKFGERQRSPHCLLVKEHRVREGPGDAHPPGRTLFVLNVPPYCGPVSAAGGRAPRGASRTADRGPSRSCSALTLVS</sequence>
<protein>
    <recommendedName>
        <fullName evidence="4">Rrp7 RRM-like N-terminal domain-containing protein</fullName>
    </recommendedName>
</protein>
<name>A0A8B9IQ35_ANSCY</name>
<evidence type="ECO:0008006" key="4">
    <source>
        <dbReference type="Google" id="ProtNLM"/>
    </source>
</evidence>
<reference evidence="2" key="1">
    <citation type="submission" date="2025-08" db="UniProtKB">
        <authorList>
            <consortium name="Ensembl"/>
        </authorList>
    </citation>
    <scope>IDENTIFICATION</scope>
</reference>
<feature type="region of interest" description="Disordered" evidence="1">
    <location>
        <begin position="95"/>
        <end position="124"/>
    </location>
</feature>
<organism evidence="2 3">
    <name type="scientific">Anser cygnoides</name>
    <name type="common">Swan goose</name>
    <dbReference type="NCBI Taxonomy" id="8845"/>
    <lineage>
        <taxon>Eukaryota</taxon>
        <taxon>Metazoa</taxon>
        <taxon>Chordata</taxon>
        <taxon>Craniata</taxon>
        <taxon>Vertebrata</taxon>
        <taxon>Euteleostomi</taxon>
        <taxon>Archelosauria</taxon>
        <taxon>Archosauria</taxon>
        <taxon>Dinosauria</taxon>
        <taxon>Saurischia</taxon>
        <taxon>Theropoda</taxon>
        <taxon>Coelurosauria</taxon>
        <taxon>Aves</taxon>
        <taxon>Neognathae</taxon>
        <taxon>Galloanserae</taxon>
        <taxon>Anseriformes</taxon>
        <taxon>Anatidae</taxon>
        <taxon>Anserinae</taxon>
        <taxon>Anser</taxon>
    </lineage>
</organism>
<feature type="compositionally biased region" description="Low complexity" evidence="1">
    <location>
        <begin position="95"/>
        <end position="107"/>
    </location>
</feature>
<evidence type="ECO:0000313" key="2">
    <source>
        <dbReference type="Ensembl" id="ENSACDP00005023983.1"/>
    </source>
</evidence>
<accession>A0A8B9IQ35</accession>